<accession>A0ABQ5HE65</accession>
<reference evidence="1" key="2">
    <citation type="submission" date="2022-01" db="EMBL/GenBank/DDBJ databases">
        <authorList>
            <person name="Yamashiro T."/>
            <person name="Shiraishi A."/>
            <person name="Satake H."/>
            <person name="Nakayama K."/>
        </authorList>
    </citation>
    <scope>NUCLEOTIDE SEQUENCE</scope>
</reference>
<evidence type="ECO:0000313" key="1">
    <source>
        <dbReference type="EMBL" id="GJT85975.1"/>
    </source>
</evidence>
<gene>
    <name evidence="1" type="ORF">Tco_1067692</name>
</gene>
<sequence>MASEGSDQKARYALSKLLQRRTVAEYENEAFSIARIIEAHFETITGKKLNIEEKIDIVLSWPSEEAPPVIKGSLDANEDIAVVEVSSAIDDVFDIGERNVESMEVRSKFSEFSENKESVEEVVVDGGETCGVGEEFDGRLDKINLMVV</sequence>
<name>A0ABQ5HE65_9ASTR</name>
<proteinExistence type="predicted"/>
<evidence type="ECO:0000313" key="2">
    <source>
        <dbReference type="Proteomes" id="UP001151760"/>
    </source>
</evidence>
<protein>
    <submittedName>
        <fullName evidence="1">Uncharacterized protein</fullName>
    </submittedName>
</protein>
<keyword evidence="2" id="KW-1185">Reference proteome</keyword>
<organism evidence="1 2">
    <name type="scientific">Tanacetum coccineum</name>
    <dbReference type="NCBI Taxonomy" id="301880"/>
    <lineage>
        <taxon>Eukaryota</taxon>
        <taxon>Viridiplantae</taxon>
        <taxon>Streptophyta</taxon>
        <taxon>Embryophyta</taxon>
        <taxon>Tracheophyta</taxon>
        <taxon>Spermatophyta</taxon>
        <taxon>Magnoliopsida</taxon>
        <taxon>eudicotyledons</taxon>
        <taxon>Gunneridae</taxon>
        <taxon>Pentapetalae</taxon>
        <taxon>asterids</taxon>
        <taxon>campanulids</taxon>
        <taxon>Asterales</taxon>
        <taxon>Asteraceae</taxon>
        <taxon>Asteroideae</taxon>
        <taxon>Anthemideae</taxon>
        <taxon>Anthemidinae</taxon>
        <taxon>Tanacetum</taxon>
    </lineage>
</organism>
<dbReference type="EMBL" id="BQNB010019502">
    <property type="protein sequence ID" value="GJT85975.1"/>
    <property type="molecule type" value="Genomic_DNA"/>
</dbReference>
<comment type="caution">
    <text evidence="1">The sequence shown here is derived from an EMBL/GenBank/DDBJ whole genome shotgun (WGS) entry which is preliminary data.</text>
</comment>
<reference evidence="1" key="1">
    <citation type="journal article" date="2022" name="Int. J. Mol. Sci.">
        <title>Draft Genome of Tanacetum Coccineum: Genomic Comparison of Closely Related Tanacetum-Family Plants.</title>
        <authorList>
            <person name="Yamashiro T."/>
            <person name="Shiraishi A."/>
            <person name="Nakayama K."/>
            <person name="Satake H."/>
        </authorList>
    </citation>
    <scope>NUCLEOTIDE SEQUENCE</scope>
</reference>
<dbReference type="Proteomes" id="UP001151760">
    <property type="component" value="Unassembled WGS sequence"/>
</dbReference>